<evidence type="ECO:0000313" key="2">
    <source>
        <dbReference type="EMBL" id="MCP2356277.1"/>
    </source>
</evidence>
<evidence type="ECO:0008006" key="4">
    <source>
        <dbReference type="Google" id="ProtNLM"/>
    </source>
</evidence>
<dbReference type="RefSeq" id="WP_253743052.1">
    <property type="nucleotide sequence ID" value="NZ_BAABKA010000001.1"/>
</dbReference>
<proteinExistence type="predicted"/>
<accession>A0A9X2GEP6</accession>
<feature type="signal peptide" evidence="1">
    <location>
        <begin position="1"/>
        <end position="31"/>
    </location>
</feature>
<keyword evidence="3" id="KW-1185">Reference proteome</keyword>
<keyword evidence="1" id="KW-0732">Signal</keyword>
<feature type="chain" id="PRO_5040921421" description="Lactococcin 972 family bacteriocin" evidence="1">
    <location>
        <begin position="32"/>
        <end position="73"/>
    </location>
</feature>
<name>A0A9X2GEP6_9ACTN</name>
<comment type="caution">
    <text evidence="2">The sequence shown here is derived from an EMBL/GenBank/DDBJ whole genome shotgun (WGS) entry which is preliminary data.</text>
</comment>
<dbReference type="AlphaFoldDB" id="A0A9X2GEP6"/>
<protein>
    <recommendedName>
        <fullName evidence="4">Lactococcin 972 family bacteriocin</fullName>
    </recommendedName>
</protein>
<reference evidence="2" key="1">
    <citation type="submission" date="2022-06" db="EMBL/GenBank/DDBJ databases">
        <title>Sequencing the genomes of 1000 actinobacteria strains.</title>
        <authorList>
            <person name="Klenk H.-P."/>
        </authorList>
    </citation>
    <scope>NUCLEOTIDE SEQUENCE</scope>
    <source>
        <strain evidence="2">DSM 46694</strain>
    </source>
</reference>
<gene>
    <name evidence="2" type="ORF">HD597_003297</name>
</gene>
<evidence type="ECO:0000256" key="1">
    <source>
        <dbReference type="SAM" id="SignalP"/>
    </source>
</evidence>
<sequence length="73" mass="8149">MTRHARKLAAALAAGAALAVFAPGFTGTAHAQQGCHWSWFNRTFYQHGEGAWDWSGTNYYTCYDGNWVQTAHR</sequence>
<dbReference type="EMBL" id="JAMZEB010000002">
    <property type="protein sequence ID" value="MCP2356277.1"/>
    <property type="molecule type" value="Genomic_DNA"/>
</dbReference>
<evidence type="ECO:0000313" key="3">
    <source>
        <dbReference type="Proteomes" id="UP001139648"/>
    </source>
</evidence>
<dbReference type="Proteomes" id="UP001139648">
    <property type="component" value="Unassembled WGS sequence"/>
</dbReference>
<organism evidence="2 3">
    <name type="scientific">Nonomuraea thailandensis</name>
    <dbReference type="NCBI Taxonomy" id="1188745"/>
    <lineage>
        <taxon>Bacteria</taxon>
        <taxon>Bacillati</taxon>
        <taxon>Actinomycetota</taxon>
        <taxon>Actinomycetes</taxon>
        <taxon>Streptosporangiales</taxon>
        <taxon>Streptosporangiaceae</taxon>
        <taxon>Nonomuraea</taxon>
    </lineage>
</organism>